<evidence type="ECO:0000259" key="1">
    <source>
        <dbReference type="PROSITE" id="PS50943"/>
    </source>
</evidence>
<dbReference type="InterPro" id="IPR001387">
    <property type="entry name" value="Cro/C1-type_HTH"/>
</dbReference>
<dbReference type="RefSeq" id="WP_057872029.1">
    <property type="nucleotide sequence ID" value="NZ_AZGB01000018.1"/>
</dbReference>
<dbReference type="PATRIC" id="fig|1423750.3.peg.1318"/>
<dbReference type="STRING" id="1423750.FC89_GL001288"/>
<gene>
    <name evidence="2" type="ORF">FC89_GL001288</name>
</gene>
<dbReference type="OrthoDB" id="2310942at2"/>
<proteinExistence type="predicted"/>
<dbReference type="GO" id="GO:0003677">
    <property type="term" value="F:DNA binding"/>
    <property type="evidence" value="ECO:0007669"/>
    <property type="project" value="InterPro"/>
</dbReference>
<dbReference type="InterPro" id="IPR053163">
    <property type="entry name" value="HTH-type_regulator_Rgg"/>
</dbReference>
<feature type="domain" description="HTH cro/C1-type" evidence="1">
    <location>
        <begin position="7"/>
        <end position="60"/>
    </location>
</feature>
<dbReference type="InterPro" id="IPR011990">
    <property type="entry name" value="TPR-like_helical_dom_sf"/>
</dbReference>
<evidence type="ECO:0000313" key="3">
    <source>
        <dbReference type="Proteomes" id="UP000051451"/>
    </source>
</evidence>
<dbReference type="SUPFAM" id="SSF47413">
    <property type="entry name" value="lambda repressor-like DNA-binding domains"/>
    <property type="match status" value="1"/>
</dbReference>
<dbReference type="SMART" id="SM00530">
    <property type="entry name" value="HTH_XRE"/>
    <property type="match status" value="1"/>
</dbReference>
<sequence>MKTGELIRSIRTSKGIKAKTIYDGLLSRSMYYKYESGLVETTADTFLHILDRLNVDSTEFIALFEKQNNERTHYEEYRESLREAFKQKNLNEVRLLEKKIDRDYQNNQLMRFYNLKIVAQAMKKYFGHHESLLPERREVVHYFSRSKYWSHYEYEFLADAIFMFDGSSLDKLLSDHEWFNDDDIQDTHMENLKIKVLCEAILLFVKTRHETQASLYFSVLDHIEVAADNVYANGCKDFFKGLKVIQEGDYEQGIKMVSAAFALYQKLGMDELYREQVDILQNLLKLSLQESGSRRQRKV</sequence>
<reference evidence="2 3" key="1">
    <citation type="journal article" date="2015" name="Genome Announc.">
        <title>Expanding the biotechnology potential of lactobacilli through comparative genomics of 213 strains and associated genera.</title>
        <authorList>
            <person name="Sun Z."/>
            <person name="Harris H.M."/>
            <person name="McCann A."/>
            <person name="Guo C."/>
            <person name="Argimon S."/>
            <person name="Zhang W."/>
            <person name="Yang X."/>
            <person name="Jeffery I.B."/>
            <person name="Cooney J.C."/>
            <person name="Kagawa T.F."/>
            <person name="Liu W."/>
            <person name="Song Y."/>
            <person name="Salvetti E."/>
            <person name="Wrobel A."/>
            <person name="Rasinkangas P."/>
            <person name="Parkhill J."/>
            <person name="Rea M.C."/>
            <person name="O'Sullivan O."/>
            <person name="Ritari J."/>
            <person name="Douillard F.P."/>
            <person name="Paul Ross R."/>
            <person name="Yang R."/>
            <person name="Briner A.E."/>
            <person name="Felis G.E."/>
            <person name="de Vos W.M."/>
            <person name="Barrangou R."/>
            <person name="Klaenhammer T.R."/>
            <person name="Caufield P.W."/>
            <person name="Cui Y."/>
            <person name="Zhang H."/>
            <person name="O'Toole P.W."/>
        </authorList>
    </citation>
    <scope>NUCLEOTIDE SEQUENCE [LARGE SCALE GENOMIC DNA]</scope>
    <source>
        <strain evidence="2 3">DSM 18630</strain>
    </source>
</reference>
<accession>A0A0R1VJ48</accession>
<keyword evidence="3" id="KW-1185">Reference proteome</keyword>
<evidence type="ECO:0000313" key="2">
    <source>
        <dbReference type="EMBL" id="KRM05585.1"/>
    </source>
</evidence>
<protein>
    <submittedName>
        <fullName evidence="2">Transcription regulator</fullName>
    </submittedName>
</protein>
<dbReference type="GeneID" id="98319300"/>
<dbReference type="AlphaFoldDB" id="A0A0R1VJ48"/>
<dbReference type="Proteomes" id="UP000051451">
    <property type="component" value="Unassembled WGS sequence"/>
</dbReference>
<dbReference type="InterPro" id="IPR010057">
    <property type="entry name" value="Transcription_activator_Rgg_C"/>
</dbReference>
<name>A0A0R1VJ48_9LACO</name>
<dbReference type="Pfam" id="PF21259">
    <property type="entry name" value="Rgg_C"/>
    <property type="match status" value="1"/>
</dbReference>
<dbReference type="CDD" id="cd00093">
    <property type="entry name" value="HTH_XRE"/>
    <property type="match status" value="1"/>
</dbReference>
<dbReference type="Gene3D" id="1.25.40.10">
    <property type="entry name" value="Tetratricopeptide repeat domain"/>
    <property type="match status" value="1"/>
</dbReference>
<dbReference type="InterPro" id="IPR010982">
    <property type="entry name" value="Lambda_DNA-bd_dom_sf"/>
</dbReference>
<dbReference type="PROSITE" id="PS50943">
    <property type="entry name" value="HTH_CROC1"/>
    <property type="match status" value="1"/>
</dbReference>
<comment type="caution">
    <text evidence="2">The sequence shown here is derived from an EMBL/GenBank/DDBJ whole genome shotgun (WGS) entry which is preliminary data.</text>
</comment>
<dbReference type="EMBL" id="AZGB01000018">
    <property type="protein sequence ID" value="KRM05585.1"/>
    <property type="molecule type" value="Genomic_DNA"/>
</dbReference>
<dbReference type="PANTHER" id="PTHR37038">
    <property type="entry name" value="TRANSCRIPTIONAL REGULATOR-RELATED"/>
    <property type="match status" value="1"/>
</dbReference>
<organism evidence="2 3">
    <name type="scientific">Liquorilactobacillus ghanensis DSM 18630</name>
    <dbReference type="NCBI Taxonomy" id="1423750"/>
    <lineage>
        <taxon>Bacteria</taxon>
        <taxon>Bacillati</taxon>
        <taxon>Bacillota</taxon>
        <taxon>Bacilli</taxon>
        <taxon>Lactobacillales</taxon>
        <taxon>Lactobacillaceae</taxon>
        <taxon>Liquorilactobacillus</taxon>
    </lineage>
</organism>